<sequence length="222" mass="23312">MAKNILNRAQIKANASRIAVGLTIAAGAAFVGAPAMAAQHPAQTNASQQQVAAAPANQVSTQSVLQIAESQIGVKENASGGGTPYHSWYMSSPRAAETLARDGGGSPKLYANAPWCAMFISWVGEQAGARSTMGWDAYTVTYADWFKANKRWGDVAKPGAVVFYDWNGGKSTSGIDHVGLVKKDNGDGTITAIEGNTGNGKVEERVRPKTQVTGYGYPAYKA</sequence>
<dbReference type="Pfam" id="PF05257">
    <property type="entry name" value="CHAP"/>
    <property type="match status" value="1"/>
</dbReference>
<dbReference type="RefSeq" id="WP_189123925.1">
    <property type="nucleotide sequence ID" value="NZ_BMNH01000004.1"/>
</dbReference>
<organism evidence="3 4">
    <name type="scientific">Nonomuraea cavernae</name>
    <dbReference type="NCBI Taxonomy" id="2045107"/>
    <lineage>
        <taxon>Bacteria</taxon>
        <taxon>Bacillati</taxon>
        <taxon>Actinomycetota</taxon>
        <taxon>Actinomycetes</taxon>
        <taxon>Streptosporangiales</taxon>
        <taxon>Streptosporangiaceae</taxon>
        <taxon>Nonomuraea</taxon>
    </lineage>
</organism>
<comment type="caution">
    <text evidence="3">The sequence shown here is derived from an EMBL/GenBank/DDBJ whole genome shotgun (WGS) entry which is preliminary data.</text>
</comment>
<feature type="signal peptide" evidence="1">
    <location>
        <begin position="1"/>
        <end position="37"/>
    </location>
</feature>
<protein>
    <recommendedName>
        <fullName evidence="2">Peptidase C51 domain-containing protein</fullName>
    </recommendedName>
</protein>
<evidence type="ECO:0000259" key="2">
    <source>
        <dbReference type="Pfam" id="PF05257"/>
    </source>
</evidence>
<dbReference type="EMBL" id="BMNH01000004">
    <property type="protein sequence ID" value="GGO66967.1"/>
    <property type="molecule type" value="Genomic_DNA"/>
</dbReference>
<keyword evidence="4" id="KW-1185">Reference proteome</keyword>
<evidence type="ECO:0000256" key="1">
    <source>
        <dbReference type="SAM" id="SignalP"/>
    </source>
</evidence>
<dbReference type="InterPro" id="IPR007921">
    <property type="entry name" value="CHAP_dom"/>
</dbReference>
<accession>A0A917YUD5</accession>
<evidence type="ECO:0000313" key="3">
    <source>
        <dbReference type="EMBL" id="GGO66967.1"/>
    </source>
</evidence>
<dbReference type="SUPFAM" id="SSF54001">
    <property type="entry name" value="Cysteine proteinases"/>
    <property type="match status" value="1"/>
</dbReference>
<reference evidence="3" key="2">
    <citation type="submission" date="2020-09" db="EMBL/GenBank/DDBJ databases">
        <authorList>
            <person name="Sun Q."/>
            <person name="Zhou Y."/>
        </authorList>
    </citation>
    <scope>NUCLEOTIDE SEQUENCE</scope>
    <source>
        <strain evidence="3">CGMCC 4.7368</strain>
    </source>
</reference>
<evidence type="ECO:0000313" key="4">
    <source>
        <dbReference type="Proteomes" id="UP000646523"/>
    </source>
</evidence>
<dbReference type="Gene3D" id="3.90.1720.10">
    <property type="entry name" value="endopeptidase domain like (from Nostoc punctiforme)"/>
    <property type="match status" value="1"/>
</dbReference>
<name>A0A917YUD5_9ACTN</name>
<feature type="chain" id="PRO_5036757769" description="Peptidase C51 domain-containing protein" evidence="1">
    <location>
        <begin position="38"/>
        <end position="222"/>
    </location>
</feature>
<dbReference type="AlphaFoldDB" id="A0A917YUD5"/>
<reference evidence="3" key="1">
    <citation type="journal article" date="2014" name="Int. J. Syst. Evol. Microbiol.">
        <title>Complete genome sequence of Corynebacterium casei LMG S-19264T (=DSM 44701T), isolated from a smear-ripened cheese.</title>
        <authorList>
            <consortium name="US DOE Joint Genome Institute (JGI-PGF)"/>
            <person name="Walter F."/>
            <person name="Albersmeier A."/>
            <person name="Kalinowski J."/>
            <person name="Ruckert C."/>
        </authorList>
    </citation>
    <scope>NUCLEOTIDE SEQUENCE</scope>
    <source>
        <strain evidence="3">CGMCC 4.7368</strain>
    </source>
</reference>
<dbReference type="InterPro" id="IPR038765">
    <property type="entry name" value="Papain-like_cys_pep_sf"/>
</dbReference>
<dbReference type="Proteomes" id="UP000646523">
    <property type="component" value="Unassembled WGS sequence"/>
</dbReference>
<proteinExistence type="predicted"/>
<keyword evidence="1" id="KW-0732">Signal</keyword>
<feature type="domain" description="Peptidase C51" evidence="2">
    <location>
        <begin position="112"/>
        <end position="196"/>
    </location>
</feature>
<gene>
    <name evidence="3" type="ORF">GCM10012289_22330</name>
</gene>